<dbReference type="EMBL" id="JAPTMU010000008">
    <property type="protein sequence ID" value="KAJ4939294.1"/>
    <property type="molecule type" value="Genomic_DNA"/>
</dbReference>
<organism evidence="2 3">
    <name type="scientific">Pogonophryne albipinna</name>
    <dbReference type="NCBI Taxonomy" id="1090488"/>
    <lineage>
        <taxon>Eukaryota</taxon>
        <taxon>Metazoa</taxon>
        <taxon>Chordata</taxon>
        <taxon>Craniata</taxon>
        <taxon>Vertebrata</taxon>
        <taxon>Euteleostomi</taxon>
        <taxon>Actinopterygii</taxon>
        <taxon>Neopterygii</taxon>
        <taxon>Teleostei</taxon>
        <taxon>Neoteleostei</taxon>
        <taxon>Acanthomorphata</taxon>
        <taxon>Eupercaria</taxon>
        <taxon>Perciformes</taxon>
        <taxon>Notothenioidei</taxon>
        <taxon>Pogonophryne</taxon>
    </lineage>
</organism>
<accession>A0AAD6BAL9</accession>
<protein>
    <submittedName>
        <fullName evidence="2">Uncharacterized protein</fullName>
    </submittedName>
</protein>
<evidence type="ECO:0000313" key="3">
    <source>
        <dbReference type="Proteomes" id="UP001219934"/>
    </source>
</evidence>
<reference evidence="2" key="1">
    <citation type="submission" date="2022-11" db="EMBL/GenBank/DDBJ databases">
        <title>Chromosome-level genome of Pogonophryne albipinna.</title>
        <authorList>
            <person name="Jo E."/>
        </authorList>
    </citation>
    <scope>NUCLEOTIDE SEQUENCE</scope>
    <source>
        <strain evidence="2">SGF0006</strain>
        <tissue evidence="2">Muscle</tissue>
    </source>
</reference>
<proteinExistence type="predicted"/>
<evidence type="ECO:0000313" key="2">
    <source>
        <dbReference type="EMBL" id="KAJ4939294.1"/>
    </source>
</evidence>
<sequence length="138" mass="14565">MATAGYDHSVLGDRPTSGFGSTVNSLSLSSIVLEDESLNVRSSFDAEISGLECTVSEPPLPSVCSSLVRMQGSPLATSSSSQESLVNLIQPVGRHKQVKRKRDSSSGLLLYMEKSDEKDERLSGAGPGDASGVAWGQY</sequence>
<dbReference type="Proteomes" id="UP001219934">
    <property type="component" value="Unassembled WGS sequence"/>
</dbReference>
<feature type="region of interest" description="Disordered" evidence="1">
    <location>
        <begin position="115"/>
        <end position="138"/>
    </location>
</feature>
<keyword evidence="3" id="KW-1185">Reference proteome</keyword>
<evidence type="ECO:0000256" key="1">
    <source>
        <dbReference type="SAM" id="MobiDB-lite"/>
    </source>
</evidence>
<comment type="caution">
    <text evidence="2">The sequence shown here is derived from an EMBL/GenBank/DDBJ whole genome shotgun (WGS) entry which is preliminary data.</text>
</comment>
<name>A0AAD6BAL9_9TELE</name>
<dbReference type="AlphaFoldDB" id="A0AAD6BAL9"/>
<gene>
    <name evidence="2" type="ORF">JOQ06_028744</name>
</gene>